<dbReference type="SUPFAM" id="SSF53720">
    <property type="entry name" value="ALDH-like"/>
    <property type="match status" value="1"/>
</dbReference>
<proteinExistence type="predicted"/>
<dbReference type="Proteomes" id="UP000597656">
    <property type="component" value="Unassembled WGS sequence"/>
</dbReference>
<dbReference type="Gene3D" id="3.40.309.10">
    <property type="entry name" value="Aldehyde Dehydrogenase, Chain A, domain 2"/>
    <property type="match status" value="1"/>
</dbReference>
<sequence length="525" mass="56095">MTMHDLLMYPAYIDGKDVEHPEGRYVHTVTARSVLEDTMPALALKRDLDAGLVDPRRAGPSVVGGCALADDRMAADALEAAARAAPEWARTSLIDRLEIGARIGERLREKRDEIVELLVAEGQPRDLAGPTLDEYWLADFSSETLSFCASQMQTSKHRGRGGHATVRRVPDGVVCVNPPQNASTPNALFGATALLAGNAVVIRAPRGVPLATTHALREVVVPVLEEAGAPTGTLNILCGPPMTDLWLQSPHVDDIVYVGSSAKGLEFERAAVAAGKKPVLELAGNDCVVVWADADLDAAATSITENFRQSGQICNIPNHVIAHPAIADALLERLVAIAAATKPGYPDEEGVVLTPVLMAEQHFADIADAVRRGARLLHGGRRLEVDGSPSDTGFFVEPAVLRVDGLDLARSTPAVREETFSPLLPVVVPENHDGLFDEVLEFVGSNRYGLRNSFWVEDERLIAAITAKVTTGGVVNVNDSHSAFRPFLPTHGGTGLTGGVFGEANYLMLRTTRLQGVNVKRGGAR</sequence>
<dbReference type="Pfam" id="PF00171">
    <property type="entry name" value="Aldedh"/>
    <property type="match status" value="1"/>
</dbReference>
<comment type="caution">
    <text evidence="3">The sequence shown here is derived from an EMBL/GenBank/DDBJ whole genome shotgun (WGS) entry which is preliminary data.</text>
</comment>
<accession>A0ABQ2IHT8</accession>
<keyword evidence="1" id="KW-0560">Oxidoreductase</keyword>
<dbReference type="InterPro" id="IPR016162">
    <property type="entry name" value="Ald_DH_N"/>
</dbReference>
<organism evidence="3 4">
    <name type="scientific">Lentzea pudingi</name>
    <dbReference type="NCBI Taxonomy" id="1789439"/>
    <lineage>
        <taxon>Bacteria</taxon>
        <taxon>Bacillati</taxon>
        <taxon>Actinomycetota</taxon>
        <taxon>Actinomycetes</taxon>
        <taxon>Pseudonocardiales</taxon>
        <taxon>Pseudonocardiaceae</taxon>
        <taxon>Lentzea</taxon>
    </lineage>
</organism>
<reference evidence="4" key="1">
    <citation type="journal article" date="2019" name="Int. J. Syst. Evol. Microbiol.">
        <title>The Global Catalogue of Microorganisms (GCM) 10K type strain sequencing project: providing services to taxonomists for standard genome sequencing and annotation.</title>
        <authorList>
            <consortium name="The Broad Institute Genomics Platform"/>
            <consortium name="The Broad Institute Genome Sequencing Center for Infectious Disease"/>
            <person name="Wu L."/>
            <person name="Ma J."/>
        </authorList>
    </citation>
    <scope>NUCLEOTIDE SEQUENCE [LARGE SCALE GENOMIC DNA]</scope>
    <source>
        <strain evidence="4">CGMCC 4.7319</strain>
    </source>
</reference>
<dbReference type="InterPro" id="IPR015590">
    <property type="entry name" value="Aldehyde_DH_dom"/>
</dbReference>
<dbReference type="InterPro" id="IPR016163">
    <property type="entry name" value="Ald_DH_C"/>
</dbReference>
<dbReference type="Gene3D" id="3.40.605.10">
    <property type="entry name" value="Aldehyde Dehydrogenase, Chain A, domain 1"/>
    <property type="match status" value="1"/>
</dbReference>
<dbReference type="EMBL" id="BMNC01000009">
    <property type="protein sequence ID" value="GGN10823.1"/>
    <property type="molecule type" value="Genomic_DNA"/>
</dbReference>
<dbReference type="InterPro" id="IPR050740">
    <property type="entry name" value="Aldehyde_DH_Superfamily"/>
</dbReference>
<evidence type="ECO:0000313" key="4">
    <source>
        <dbReference type="Proteomes" id="UP000597656"/>
    </source>
</evidence>
<dbReference type="PANTHER" id="PTHR43353">
    <property type="entry name" value="SUCCINATE-SEMIALDEHYDE DEHYDROGENASE, MITOCHONDRIAL"/>
    <property type="match status" value="1"/>
</dbReference>
<name>A0ABQ2IHT8_9PSEU</name>
<evidence type="ECO:0000256" key="1">
    <source>
        <dbReference type="ARBA" id="ARBA00023002"/>
    </source>
</evidence>
<dbReference type="InterPro" id="IPR016161">
    <property type="entry name" value="Ald_DH/histidinol_DH"/>
</dbReference>
<keyword evidence="4" id="KW-1185">Reference proteome</keyword>
<evidence type="ECO:0000313" key="3">
    <source>
        <dbReference type="EMBL" id="GGN10823.1"/>
    </source>
</evidence>
<evidence type="ECO:0000259" key="2">
    <source>
        <dbReference type="Pfam" id="PF00171"/>
    </source>
</evidence>
<gene>
    <name evidence="3" type="ORF">GCM10011609_58380</name>
</gene>
<feature type="domain" description="Aldehyde dehydrogenase" evidence="2">
    <location>
        <begin position="61"/>
        <end position="498"/>
    </location>
</feature>
<protein>
    <submittedName>
        <fullName evidence="3">Aldehyde dehydrogenase</fullName>
    </submittedName>
</protein>
<dbReference type="PANTHER" id="PTHR43353:SF5">
    <property type="entry name" value="SUCCINATE-SEMIALDEHYDE DEHYDROGENASE, MITOCHONDRIAL"/>
    <property type="match status" value="1"/>
</dbReference>